<gene>
    <name evidence="1" type="ORF">CLCOL_14380</name>
</gene>
<dbReference type="PATRIC" id="fig|1121305.3.peg.1443"/>
<proteinExistence type="predicted"/>
<evidence type="ECO:0008006" key="3">
    <source>
        <dbReference type="Google" id="ProtNLM"/>
    </source>
</evidence>
<organism evidence="1 2">
    <name type="scientific">Clostridium colicanis DSM 13634</name>
    <dbReference type="NCBI Taxonomy" id="1121305"/>
    <lineage>
        <taxon>Bacteria</taxon>
        <taxon>Bacillati</taxon>
        <taxon>Bacillota</taxon>
        <taxon>Clostridia</taxon>
        <taxon>Eubacteriales</taxon>
        <taxon>Clostridiaceae</taxon>
        <taxon>Clostridium</taxon>
    </lineage>
</organism>
<dbReference type="Pfam" id="PF14070">
    <property type="entry name" value="YjfB_motility"/>
    <property type="match status" value="1"/>
</dbReference>
<dbReference type="AlphaFoldDB" id="A0A151AMZ3"/>
<keyword evidence="2" id="KW-1185">Reference proteome</keyword>
<dbReference type="EMBL" id="LTBB01000006">
    <property type="protein sequence ID" value="KYH28998.1"/>
    <property type="molecule type" value="Genomic_DNA"/>
</dbReference>
<reference evidence="1 2" key="1">
    <citation type="submission" date="2016-02" db="EMBL/GenBank/DDBJ databases">
        <title>Genome sequence of Clostridium colicanis DSM 13634.</title>
        <authorList>
            <person name="Poehlein A."/>
            <person name="Daniel R."/>
        </authorList>
    </citation>
    <scope>NUCLEOTIDE SEQUENCE [LARGE SCALE GENOMIC DNA]</scope>
    <source>
        <strain evidence="1 2">DSM 13634</strain>
    </source>
</reference>
<comment type="caution">
    <text evidence="1">The sequence shown here is derived from an EMBL/GenBank/DDBJ whole genome shotgun (WGS) entry which is preliminary data.</text>
</comment>
<accession>A0A151AMZ3</accession>
<dbReference type="InterPro" id="IPR025906">
    <property type="entry name" value="YjfB_motility"/>
</dbReference>
<evidence type="ECO:0000313" key="1">
    <source>
        <dbReference type="EMBL" id="KYH28998.1"/>
    </source>
</evidence>
<evidence type="ECO:0000313" key="2">
    <source>
        <dbReference type="Proteomes" id="UP000075374"/>
    </source>
</evidence>
<protein>
    <recommendedName>
        <fullName evidence="3">Motility protein</fullName>
    </recommendedName>
</protein>
<sequence>MDIAMMSIVNSQNRVKDAVSLLLMKKVMNVSQTNASNMTEMLKAVDPNLGSNFDKMA</sequence>
<dbReference type="Proteomes" id="UP000075374">
    <property type="component" value="Unassembled WGS sequence"/>
</dbReference>
<dbReference type="RefSeq" id="WP_082787860.1">
    <property type="nucleotide sequence ID" value="NZ_LTBB01000006.1"/>
</dbReference>
<name>A0A151AMZ3_9CLOT</name>